<name>A0A3M7RIV5_BRAPC</name>
<dbReference type="Proteomes" id="UP000276133">
    <property type="component" value="Unassembled WGS sequence"/>
</dbReference>
<comment type="caution">
    <text evidence="1">The sequence shown here is derived from an EMBL/GenBank/DDBJ whole genome shotgun (WGS) entry which is preliminary data.</text>
</comment>
<sequence length="79" mass="9259">TCGHELRQYVIFSCLQLGILNKDAHLAGLLPQINADMDTSLIDLYLKWKLVQSYIIMILKKLEYETIRIYQTEMPIYLP</sequence>
<dbReference type="AlphaFoldDB" id="A0A3M7RIV5"/>
<reference evidence="1 2" key="1">
    <citation type="journal article" date="2018" name="Sci. Rep.">
        <title>Genomic signatures of local adaptation to the degree of environmental predictability in rotifers.</title>
        <authorList>
            <person name="Franch-Gras L."/>
            <person name="Hahn C."/>
            <person name="Garcia-Roger E.M."/>
            <person name="Carmona M.J."/>
            <person name="Serra M."/>
            <person name="Gomez A."/>
        </authorList>
    </citation>
    <scope>NUCLEOTIDE SEQUENCE [LARGE SCALE GENOMIC DNA]</scope>
    <source>
        <strain evidence="1">HYR1</strain>
    </source>
</reference>
<accession>A0A3M7RIV5</accession>
<protein>
    <submittedName>
        <fullName evidence="1">Uncharacterized protein</fullName>
    </submittedName>
</protein>
<feature type="non-terminal residue" evidence="1">
    <location>
        <position position="1"/>
    </location>
</feature>
<evidence type="ECO:0000313" key="1">
    <source>
        <dbReference type="EMBL" id="RNA23526.1"/>
    </source>
</evidence>
<organism evidence="1 2">
    <name type="scientific">Brachionus plicatilis</name>
    <name type="common">Marine rotifer</name>
    <name type="synonym">Brachionus muelleri</name>
    <dbReference type="NCBI Taxonomy" id="10195"/>
    <lineage>
        <taxon>Eukaryota</taxon>
        <taxon>Metazoa</taxon>
        <taxon>Spiralia</taxon>
        <taxon>Gnathifera</taxon>
        <taxon>Rotifera</taxon>
        <taxon>Eurotatoria</taxon>
        <taxon>Monogononta</taxon>
        <taxon>Pseudotrocha</taxon>
        <taxon>Ploima</taxon>
        <taxon>Brachionidae</taxon>
        <taxon>Brachionus</taxon>
    </lineage>
</organism>
<gene>
    <name evidence="1" type="ORF">BpHYR1_009876</name>
</gene>
<dbReference type="EMBL" id="REGN01003268">
    <property type="protein sequence ID" value="RNA23526.1"/>
    <property type="molecule type" value="Genomic_DNA"/>
</dbReference>
<evidence type="ECO:0000313" key="2">
    <source>
        <dbReference type="Proteomes" id="UP000276133"/>
    </source>
</evidence>
<proteinExistence type="predicted"/>
<keyword evidence="2" id="KW-1185">Reference proteome</keyword>